<accession>A0A7W5UIG0</accession>
<organism evidence="1 2">
    <name type="scientific">Alloprevotella rava</name>
    <dbReference type="NCBI Taxonomy" id="671218"/>
    <lineage>
        <taxon>Bacteria</taxon>
        <taxon>Pseudomonadati</taxon>
        <taxon>Bacteroidota</taxon>
        <taxon>Bacteroidia</taxon>
        <taxon>Bacteroidales</taxon>
        <taxon>Prevotellaceae</taxon>
        <taxon>Alloprevotella</taxon>
    </lineage>
</organism>
<proteinExistence type="predicted"/>
<evidence type="ECO:0000313" key="1">
    <source>
        <dbReference type="EMBL" id="MBB3701946.1"/>
    </source>
</evidence>
<gene>
    <name evidence="1" type="ORF">FHS60_000388</name>
</gene>
<comment type="caution">
    <text evidence="1">The sequence shown here is derived from an EMBL/GenBank/DDBJ whole genome shotgun (WGS) entry which is preliminary data.</text>
</comment>
<dbReference type="Proteomes" id="UP000541425">
    <property type="component" value="Unassembled WGS sequence"/>
</dbReference>
<protein>
    <submittedName>
        <fullName evidence="1">Uncharacterized protein</fullName>
    </submittedName>
</protein>
<evidence type="ECO:0000313" key="2">
    <source>
        <dbReference type="Proteomes" id="UP000541425"/>
    </source>
</evidence>
<dbReference type="RefSeq" id="WP_183694204.1">
    <property type="nucleotide sequence ID" value="NZ_JACICA010000001.1"/>
</dbReference>
<reference evidence="1 2" key="1">
    <citation type="submission" date="2020-08" db="EMBL/GenBank/DDBJ databases">
        <title>Genomic Encyclopedia of Type Strains, Phase IV (KMG-IV): sequencing the most valuable type-strain genomes for metagenomic binning, comparative biology and taxonomic classification.</title>
        <authorList>
            <person name="Goeker M."/>
        </authorList>
    </citation>
    <scope>NUCLEOTIDE SEQUENCE [LARGE SCALE GENOMIC DNA]</scope>
    <source>
        <strain evidence="1 2">DSM 22548</strain>
    </source>
</reference>
<sequence length="305" mass="35198">MDEKLKSTIDKIVQLSKQNPEFDAELRKRLERTSSANVISSQMSICDDVHAIRETLEIRANNSISYDFILAKGNQRLRDQLLIDNLRMENAALNLKEKELERFYSFCANAFYQIENVVNFYFYVMFPDINNLLSFIENATNVDGIYSFKCNANKEYKSVSDIEITHKLNAICNTLFPDDKNIKATYSQLRQVRNEGAHRCMVIVEEHDENNALYRFFKYNTFNSIRIVLIKLVGTIKQEIENVGKIIKKRGVIVNVLPSIAFIKVEGKSLQVSLQQLKNVCNKTANSQIEIIYKNSSIIDIVDIK</sequence>
<dbReference type="AlphaFoldDB" id="A0A7W5UIG0"/>
<name>A0A7W5UIG0_9BACT</name>
<dbReference type="EMBL" id="JACICA010000001">
    <property type="protein sequence ID" value="MBB3701946.1"/>
    <property type="molecule type" value="Genomic_DNA"/>
</dbReference>